<dbReference type="PANTHER" id="PTHR36919:SF3">
    <property type="entry name" value="BLL5882 PROTEIN"/>
    <property type="match status" value="1"/>
</dbReference>
<keyword evidence="4" id="KW-1185">Reference proteome</keyword>
<keyword evidence="1" id="KW-0732">Signal</keyword>
<comment type="caution">
    <text evidence="3">The sequence shown here is derived from an EMBL/GenBank/DDBJ whole genome shotgun (WGS) entry which is preliminary data.</text>
</comment>
<dbReference type="Pfam" id="PF09917">
    <property type="entry name" value="DUF2147"/>
    <property type="match status" value="1"/>
</dbReference>
<evidence type="ECO:0000256" key="1">
    <source>
        <dbReference type="SAM" id="SignalP"/>
    </source>
</evidence>
<feature type="signal peptide" evidence="1">
    <location>
        <begin position="1"/>
        <end position="22"/>
    </location>
</feature>
<reference evidence="3 4" key="1">
    <citation type="submission" date="2020-08" db="EMBL/GenBank/DDBJ databases">
        <title>Genomic Encyclopedia of Type Strains, Phase III (KMG-III): the genomes of soil and plant-associated and newly described type strains.</title>
        <authorList>
            <person name="Whitman W."/>
        </authorList>
    </citation>
    <scope>NUCLEOTIDE SEQUENCE [LARGE SCALE GENOMIC DNA]</scope>
    <source>
        <strain evidence="3 4">CECT 5885</strain>
    </source>
</reference>
<dbReference type="Gene3D" id="2.40.128.520">
    <property type="match status" value="1"/>
</dbReference>
<dbReference type="AlphaFoldDB" id="A0A839TGK0"/>
<dbReference type="Proteomes" id="UP000588111">
    <property type="component" value="Unassembled WGS sequence"/>
</dbReference>
<dbReference type="PANTHER" id="PTHR36919">
    <property type="entry name" value="BLR1215 PROTEIN"/>
    <property type="match status" value="1"/>
</dbReference>
<evidence type="ECO:0000313" key="3">
    <source>
        <dbReference type="EMBL" id="MBB3107546.1"/>
    </source>
</evidence>
<organism evidence="3 4">
    <name type="scientific">Psychrobacter luti</name>
    <dbReference type="NCBI Taxonomy" id="198481"/>
    <lineage>
        <taxon>Bacteria</taxon>
        <taxon>Pseudomonadati</taxon>
        <taxon>Pseudomonadota</taxon>
        <taxon>Gammaproteobacteria</taxon>
        <taxon>Moraxellales</taxon>
        <taxon>Moraxellaceae</taxon>
        <taxon>Psychrobacter</taxon>
    </lineage>
</organism>
<proteinExistence type="predicted"/>
<dbReference type="InterPro" id="IPR019223">
    <property type="entry name" value="DUF2147"/>
</dbReference>
<feature type="domain" description="DUF2147" evidence="2">
    <location>
        <begin position="30"/>
        <end position="126"/>
    </location>
</feature>
<evidence type="ECO:0000259" key="2">
    <source>
        <dbReference type="Pfam" id="PF09917"/>
    </source>
</evidence>
<accession>A0A839TGK0</accession>
<sequence>MKLFAKTTLAVAGISLASMAFAADPLHNTTWQTFDEGQPKGVVKITESNGVLTGKLISTNSEKGKKHVGMTIISGLKADGGGKYSGGTITDPEKNKDYRMTANLSGSTLKLKGYIGPFSRSQTWKKK</sequence>
<gene>
    <name evidence="3" type="ORF">FHS24_002074</name>
</gene>
<dbReference type="EMBL" id="JACHXL010000005">
    <property type="protein sequence ID" value="MBB3107546.1"/>
    <property type="molecule type" value="Genomic_DNA"/>
</dbReference>
<feature type="chain" id="PRO_5032528515" evidence="1">
    <location>
        <begin position="23"/>
        <end position="127"/>
    </location>
</feature>
<dbReference type="RefSeq" id="WP_183621027.1">
    <property type="nucleotide sequence ID" value="NZ_CAJHAH010000006.1"/>
</dbReference>
<protein>
    <submittedName>
        <fullName evidence="3">Uncharacterized protein (DUF2147 family)</fullName>
    </submittedName>
</protein>
<name>A0A839TGK0_9GAMM</name>
<evidence type="ECO:0000313" key="4">
    <source>
        <dbReference type="Proteomes" id="UP000588111"/>
    </source>
</evidence>